<dbReference type="EMBL" id="JBHSNO010000006">
    <property type="protein sequence ID" value="MFC5589814.1"/>
    <property type="molecule type" value="Genomic_DNA"/>
</dbReference>
<dbReference type="PANTHER" id="PTHR48108:SF34">
    <property type="entry name" value="CBS DOMAIN-CONTAINING PROTEIN YHCV"/>
    <property type="match status" value="1"/>
</dbReference>
<dbReference type="InterPro" id="IPR018821">
    <property type="entry name" value="DUF294_put_nucleoTrafse_sb-bd"/>
</dbReference>
<dbReference type="Gene3D" id="3.10.580.10">
    <property type="entry name" value="CBS-domain"/>
    <property type="match status" value="1"/>
</dbReference>
<keyword evidence="7" id="KW-1185">Reference proteome</keyword>
<dbReference type="InterPro" id="IPR000595">
    <property type="entry name" value="cNMP-bd_dom"/>
</dbReference>
<dbReference type="PANTHER" id="PTHR48108">
    <property type="entry name" value="CBS DOMAIN-CONTAINING PROTEIN CBSX2, CHLOROPLASTIC"/>
    <property type="match status" value="1"/>
</dbReference>
<dbReference type="InterPro" id="IPR000644">
    <property type="entry name" value="CBS_dom"/>
</dbReference>
<evidence type="ECO:0000256" key="2">
    <source>
        <dbReference type="ARBA" id="ARBA00023159"/>
    </source>
</evidence>
<dbReference type="Gene3D" id="2.60.120.10">
    <property type="entry name" value="Jelly Rolls"/>
    <property type="match status" value="1"/>
</dbReference>
<gene>
    <name evidence="6" type="ORF">ACFPRA_12990</name>
</gene>
<dbReference type="SUPFAM" id="SSF51206">
    <property type="entry name" value="cAMP-binding domain-like"/>
    <property type="match status" value="1"/>
</dbReference>
<dbReference type="SUPFAM" id="SSF54631">
    <property type="entry name" value="CBS-domain pair"/>
    <property type="match status" value="1"/>
</dbReference>
<dbReference type="InterPro" id="IPR014710">
    <property type="entry name" value="RmlC-like_jellyroll"/>
</dbReference>
<feature type="domain" description="Cyclic nucleotide-binding" evidence="4">
    <location>
        <begin position="18"/>
        <end position="87"/>
    </location>
</feature>
<keyword evidence="1" id="KW-0677">Repeat</keyword>
<dbReference type="Pfam" id="PF00571">
    <property type="entry name" value="CBS"/>
    <property type="match status" value="2"/>
</dbReference>
<proteinExistence type="predicted"/>
<name>A0ABW0TN06_9BACL</name>
<dbReference type="InterPro" id="IPR046342">
    <property type="entry name" value="CBS_dom_sf"/>
</dbReference>
<evidence type="ECO:0000259" key="5">
    <source>
        <dbReference type="PROSITE" id="PS51371"/>
    </source>
</evidence>
<dbReference type="PROSITE" id="PS51371">
    <property type="entry name" value="CBS"/>
    <property type="match status" value="2"/>
</dbReference>
<feature type="domain" description="CBS" evidence="5">
    <location>
        <begin position="242"/>
        <end position="298"/>
    </location>
</feature>
<evidence type="ECO:0000259" key="4">
    <source>
        <dbReference type="PROSITE" id="PS50042"/>
    </source>
</evidence>
<evidence type="ECO:0000256" key="3">
    <source>
        <dbReference type="PROSITE-ProRule" id="PRU00703"/>
    </source>
</evidence>
<accession>A0ABW0TN06</accession>
<comment type="caution">
    <text evidence="6">The sequence shown here is derived from an EMBL/GenBank/DDBJ whole genome shotgun (WGS) entry which is preliminary data.</text>
</comment>
<dbReference type="SMART" id="SM00116">
    <property type="entry name" value="CBS"/>
    <property type="match status" value="2"/>
</dbReference>
<organism evidence="6 7">
    <name type="scientific">Sporosarcina soli</name>
    <dbReference type="NCBI Taxonomy" id="334736"/>
    <lineage>
        <taxon>Bacteria</taxon>
        <taxon>Bacillati</taxon>
        <taxon>Bacillota</taxon>
        <taxon>Bacilli</taxon>
        <taxon>Bacillales</taxon>
        <taxon>Caryophanaceae</taxon>
        <taxon>Sporosarcina</taxon>
    </lineage>
</organism>
<feature type="domain" description="CBS" evidence="5">
    <location>
        <begin position="177"/>
        <end position="236"/>
    </location>
</feature>
<dbReference type="Pfam" id="PF03445">
    <property type="entry name" value="DUF294"/>
    <property type="match status" value="1"/>
</dbReference>
<evidence type="ECO:0000256" key="1">
    <source>
        <dbReference type="ARBA" id="ARBA00022737"/>
    </source>
</evidence>
<dbReference type="CDD" id="cd05401">
    <property type="entry name" value="NT_GlnE_GlnD_like"/>
    <property type="match status" value="1"/>
</dbReference>
<evidence type="ECO:0000313" key="6">
    <source>
        <dbReference type="EMBL" id="MFC5589814.1"/>
    </source>
</evidence>
<keyword evidence="3" id="KW-0129">CBS domain</keyword>
<sequence length="640" mass="73221">MQTELDSGIRKRIQQSPLFNGVTDAEFETLLAECTLKNYRTVEKMDYFKDPEEGLLLILEGLTEIYIENVEGQSTLLEMVQQGEVIGFSNLSHFLGEPSRPLDRHRLKLVVSKGSQCLQIPYSVVKKRLGDERVRDMILQKMSHRLANVYASLGEQIRLADEWGTSEPYVYRVKDLMNTPPFTVIEEESSQEIAKMMVQKTISSVLVIDQNGQLVGIITEKDLVRRVVAQQVCGPLNAKDIMTKHLHTISPYDYYYEALSTFYNYGVKHLPVVEAGRPVGVVTLSNLMAKRDRGSMGILKKIEGASFETLPFVKTAIYDVLSTLIHDDISTIQTLEIITKLYDRLSRQCVKLAVQSLERQGKGIPPVPYAWYLMGSGARGEQFMLTDQDHFLVYADCEGEAKDQALHYFSLLGEEIVRHLEQAGYARCKGQMMASEAMWRGSVSEWQQRIRTWALEMTDEQILVSYNFLSFRLLIGDSTVHQHFSTMLKRQLQHAQTFLYAMAQQELDNDAPPYSLSLLTLFKGRGKRQTIDIKKHALFPLHHCLQILAVHRNILNATPVQLLDSLVRVGELSSEFAEDIRHAYEIALRTRIRLSWKKHLRNEEIKTAIEFSEIRQWEQDELRSMLSTVSSLQSHLSAKL</sequence>
<dbReference type="InterPro" id="IPR005105">
    <property type="entry name" value="GlnD_Uridyltrans_N"/>
</dbReference>
<reference evidence="7" key="1">
    <citation type="journal article" date="2019" name="Int. J. Syst. Evol. Microbiol.">
        <title>The Global Catalogue of Microorganisms (GCM) 10K type strain sequencing project: providing services to taxonomists for standard genome sequencing and annotation.</title>
        <authorList>
            <consortium name="The Broad Institute Genomics Platform"/>
            <consortium name="The Broad Institute Genome Sequencing Center for Infectious Disease"/>
            <person name="Wu L."/>
            <person name="Ma J."/>
        </authorList>
    </citation>
    <scope>NUCLEOTIDE SEQUENCE [LARGE SCALE GENOMIC DNA]</scope>
    <source>
        <strain evidence="7">CGMCC 4.1434</strain>
    </source>
</reference>
<evidence type="ECO:0000313" key="7">
    <source>
        <dbReference type="Proteomes" id="UP001596109"/>
    </source>
</evidence>
<dbReference type="Pfam" id="PF10335">
    <property type="entry name" value="DUF294_C"/>
    <property type="match status" value="1"/>
</dbReference>
<keyword evidence="2" id="KW-0010">Activator</keyword>
<protein>
    <submittedName>
        <fullName evidence="6">DUF294 nucleotidyltransferase-like domain-containing protein</fullName>
    </submittedName>
</protein>
<dbReference type="Proteomes" id="UP001596109">
    <property type="component" value="Unassembled WGS sequence"/>
</dbReference>
<dbReference type="InterPro" id="IPR051462">
    <property type="entry name" value="CBS_domain-containing"/>
</dbReference>
<dbReference type="InterPro" id="IPR018490">
    <property type="entry name" value="cNMP-bd_dom_sf"/>
</dbReference>
<dbReference type="RefSeq" id="WP_381435273.1">
    <property type="nucleotide sequence ID" value="NZ_JBHSNO010000006.1"/>
</dbReference>
<dbReference type="PROSITE" id="PS50042">
    <property type="entry name" value="CNMP_BINDING_3"/>
    <property type="match status" value="1"/>
</dbReference>